<proteinExistence type="predicted"/>
<dbReference type="InterPro" id="IPR035979">
    <property type="entry name" value="RBD_domain_sf"/>
</dbReference>
<dbReference type="InterPro" id="IPR012677">
    <property type="entry name" value="Nucleotide-bd_a/b_plait_sf"/>
</dbReference>
<name>A0AAD4X7G8_9MAGN</name>
<reference evidence="2" key="1">
    <citation type="submission" date="2022-04" db="EMBL/GenBank/DDBJ databases">
        <title>A functionally conserved STORR gene fusion in Papaver species that diverged 16.8 million years ago.</title>
        <authorList>
            <person name="Catania T."/>
        </authorList>
    </citation>
    <scope>NUCLEOTIDE SEQUENCE</scope>
    <source>
        <strain evidence="2">S-188037</strain>
    </source>
</reference>
<dbReference type="Gene3D" id="3.30.70.330">
    <property type="match status" value="1"/>
</dbReference>
<protein>
    <recommendedName>
        <fullName evidence="1">RRM domain-containing protein</fullName>
    </recommendedName>
</protein>
<evidence type="ECO:0000313" key="3">
    <source>
        <dbReference type="Proteomes" id="UP001202328"/>
    </source>
</evidence>
<organism evidence="2 3">
    <name type="scientific">Papaver atlanticum</name>
    <dbReference type="NCBI Taxonomy" id="357466"/>
    <lineage>
        <taxon>Eukaryota</taxon>
        <taxon>Viridiplantae</taxon>
        <taxon>Streptophyta</taxon>
        <taxon>Embryophyta</taxon>
        <taxon>Tracheophyta</taxon>
        <taxon>Spermatophyta</taxon>
        <taxon>Magnoliopsida</taxon>
        <taxon>Ranunculales</taxon>
        <taxon>Papaveraceae</taxon>
        <taxon>Papaveroideae</taxon>
        <taxon>Papaver</taxon>
    </lineage>
</organism>
<accession>A0AAD4X7G8</accession>
<dbReference type="InterPro" id="IPR000504">
    <property type="entry name" value="RRM_dom"/>
</dbReference>
<evidence type="ECO:0000259" key="1">
    <source>
        <dbReference type="Pfam" id="PF00076"/>
    </source>
</evidence>
<gene>
    <name evidence="2" type="ORF">MKW98_025087</name>
</gene>
<keyword evidence="3" id="KW-1185">Reference proteome</keyword>
<evidence type="ECO:0000313" key="2">
    <source>
        <dbReference type="EMBL" id="KAI3853570.1"/>
    </source>
</evidence>
<dbReference type="SUPFAM" id="SSF54928">
    <property type="entry name" value="RNA-binding domain, RBD"/>
    <property type="match status" value="1"/>
</dbReference>
<dbReference type="Pfam" id="PF00076">
    <property type="entry name" value="RRM_1"/>
    <property type="match status" value="1"/>
</dbReference>
<dbReference type="GO" id="GO:0003723">
    <property type="term" value="F:RNA binding"/>
    <property type="evidence" value="ECO:0007669"/>
    <property type="project" value="InterPro"/>
</dbReference>
<feature type="domain" description="RRM" evidence="1">
    <location>
        <begin position="7"/>
        <end position="41"/>
    </location>
</feature>
<dbReference type="EMBL" id="JAJJMB010015535">
    <property type="protein sequence ID" value="KAI3853570.1"/>
    <property type="molecule type" value="Genomic_DNA"/>
</dbReference>
<dbReference type="AlphaFoldDB" id="A0AAD4X7G8"/>
<sequence>MCFSLRRNGEFRGHCHIEFVTKEVEEKAVELNGEYLLGRPVELGFPRESYLSEFLILLEE</sequence>
<comment type="caution">
    <text evidence="2">The sequence shown here is derived from an EMBL/GenBank/DDBJ whole genome shotgun (WGS) entry which is preliminary data.</text>
</comment>
<dbReference type="Proteomes" id="UP001202328">
    <property type="component" value="Unassembled WGS sequence"/>
</dbReference>